<evidence type="ECO:0000256" key="15">
    <source>
        <dbReference type="ARBA" id="ARBA00048238"/>
    </source>
</evidence>
<evidence type="ECO:0000256" key="11">
    <source>
        <dbReference type="ARBA" id="ARBA00023235"/>
    </source>
</evidence>
<keyword evidence="12 17" id="KW-0456">Lyase</keyword>
<dbReference type="PROSITE" id="PS51383">
    <property type="entry name" value="YJEF_C_3"/>
    <property type="match status" value="1"/>
</dbReference>
<comment type="function">
    <text evidence="14 19">Bifunctional enzyme that catalyzes the epimerization of the S- and R-forms of NAD(P)HX and the dehydration of the S-form of NAD(P)HX at the expense of ADP, which is converted to AMP. This allows the repair of both epimers of NAD(P)HX, a damaged form of NAD(P)H that is a result of enzymatic or heat-dependent hydration.</text>
</comment>
<evidence type="ECO:0000256" key="2">
    <source>
        <dbReference type="ARBA" id="ARBA00000909"/>
    </source>
</evidence>
<keyword evidence="7 17" id="KW-0067">ATP-binding</keyword>
<evidence type="ECO:0000313" key="22">
    <source>
        <dbReference type="EMBL" id="MEM5948578.1"/>
    </source>
</evidence>
<evidence type="ECO:0000256" key="17">
    <source>
        <dbReference type="HAMAP-Rule" id="MF_01965"/>
    </source>
</evidence>
<keyword evidence="8 17" id="KW-0521">NADP</keyword>
<dbReference type="PROSITE" id="PS01050">
    <property type="entry name" value="YJEF_C_2"/>
    <property type="match status" value="1"/>
</dbReference>
<comment type="caution">
    <text evidence="22">The sequence shown here is derived from an EMBL/GenBank/DDBJ whole genome shotgun (WGS) entry which is preliminary data.</text>
</comment>
<keyword evidence="6 17" id="KW-0547">Nucleotide-binding</keyword>
<reference evidence="22 23" key="1">
    <citation type="submission" date="2024-03" db="EMBL/GenBank/DDBJ databases">
        <title>Ignisphaera cupida sp. nov., a hyperthermophilic hydrolytic archaeon from a hot spring of Kamchatka, and proposal of Ignisphaeraceae fam. nov.</title>
        <authorList>
            <person name="Podosokorskaya O.A."/>
            <person name="Elcheninov A.G."/>
            <person name="Maltseva A.I."/>
            <person name="Zayulina K.S."/>
            <person name="Novikov A."/>
            <person name="Merkel A.Y."/>
        </authorList>
    </citation>
    <scope>NUCLEOTIDE SEQUENCE [LARGE SCALE GENOMIC DNA]</scope>
    <source>
        <strain evidence="22 23">38H-sp</strain>
    </source>
</reference>
<comment type="catalytic activity">
    <reaction evidence="1 18 19">
        <text>(6R)-NADHX = (6S)-NADHX</text>
        <dbReference type="Rhea" id="RHEA:32215"/>
        <dbReference type="ChEBI" id="CHEBI:64074"/>
        <dbReference type="ChEBI" id="CHEBI:64075"/>
        <dbReference type="EC" id="5.1.99.6"/>
    </reaction>
</comment>
<evidence type="ECO:0000256" key="4">
    <source>
        <dbReference type="ARBA" id="ARBA00009524"/>
    </source>
</evidence>
<keyword evidence="10 17" id="KW-0520">NAD</keyword>
<feature type="binding site" evidence="17">
    <location>
        <position position="257"/>
    </location>
    <ligand>
        <name>(6S)-NADPHX</name>
        <dbReference type="ChEBI" id="CHEBI:64076"/>
    </ligand>
</feature>
<comment type="cofactor">
    <cofactor evidence="18 19">
        <name>K(+)</name>
        <dbReference type="ChEBI" id="CHEBI:29103"/>
    </cofactor>
    <text evidence="18 19">Binds 1 potassium ion per subunit.</text>
</comment>
<keyword evidence="9 18" id="KW-0630">Potassium</keyword>
<comment type="cofactor">
    <cofactor evidence="17">
        <name>Mg(2+)</name>
        <dbReference type="ChEBI" id="CHEBI:18420"/>
    </cofactor>
</comment>
<dbReference type="Proteomes" id="UP001466331">
    <property type="component" value="Unassembled WGS sequence"/>
</dbReference>
<dbReference type="Gene3D" id="3.40.50.10260">
    <property type="entry name" value="YjeF N-terminal domain"/>
    <property type="match status" value="1"/>
</dbReference>
<dbReference type="SUPFAM" id="SSF53613">
    <property type="entry name" value="Ribokinase-like"/>
    <property type="match status" value="1"/>
</dbReference>
<dbReference type="Gene3D" id="3.40.1190.20">
    <property type="match status" value="1"/>
</dbReference>
<organism evidence="22 23">
    <name type="scientific">Rarispira pelagica</name>
    <dbReference type="NCBI Taxonomy" id="3141764"/>
    <lineage>
        <taxon>Bacteria</taxon>
        <taxon>Pseudomonadati</taxon>
        <taxon>Spirochaetota</taxon>
        <taxon>Spirochaetia</taxon>
        <taxon>Winmispirales</taxon>
        <taxon>Winmispiraceae</taxon>
        <taxon>Rarispira</taxon>
    </lineage>
</organism>
<comment type="catalytic activity">
    <reaction evidence="16 17 19">
        <text>(6S)-NADPHX + ADP = AMP + phosphate + NADPH + H(+)</text>
        <dbReference type="Rhea" id="RHEA:32235"/>
        <dbReference type="ChEBI" id="CHEBI:15378"/>
        <dbReference type="ChEBI" id="CHEBI:43474"/>
        <dbReference type="ChEBI" id="CHEBI:57783"/>
        <dbReference type="ChEBI" id="CHEBI:64076"/>
        <dbReference type="ChEBI" id="CHEBI:456215"/>
        <dbReference type="ChEBI" id="CHEBI:456216"/>
        <dbReference type="EC" id="4.2.1.136"/>
    </reaction>
</comment>
<evidence type="ECO:0000256" key="7">
    <source>
        <dbReference type="ARBA" id="ARBA00022840"/>
    </source>
</evidence>
<dbReference type="InterPro" id="IPR017953">
    <property type="entry name" value="Carbohydrate_kinase_pred_CS"/>
</dbReference>
<comment type="similarity">
    <text evidence="17">Belongs to the NnrD/CARKD family.</text>
</comment>
<evidence type="ECO:0000256" key="12">
    <source>
        <dbReference type="ARBA" id="ARBA00023239"/>
    </source>
</evidence>
<dbReference type="CDD" id="cd01171">
    <property type="entry name" value="YXKO-related"/>
    <property type="match status" value="1"/>
</dbReference>
<evidence type="ECO:0000256" key="13">
    <source>
        <dbReference type="ARBA" id="ARBA00023268"/>
    </source>
</evidence>
<keyword evidence="11 18" id="KW-0413">Isomerase</keyword>
<feature type="binding site" evidence="18">
    <location>
        <begin position="59"/>
        <end position="63"/>
    </location>
    <ligand>
        <name>(6S)-NADPHX</name>
        <dbReference type="ChEBI" id="CHEBI:64076"/>
    </ligand>
</feature>
<keyword evidence="23" id="KW-1185">Reference proteome</keyword>
<evidence type="ECO:0000256" key="5">
    <source>
        <dbReference type="ARBA" id="ARBA00022723"/>
    </source>
</evidence>
<dbReference type="SUPFAM" id="SSF64153">
    <property type="entry name" value="YjeF N-terminal domain-like"/>
    <property type="match status" value="1"/>
</dbReference>
<comment type="similarity">
    <text evidence="4 19">In the C-terminal section; belongs to the NnrD/CARKD family.</text>
</comment>
<comment type="similarity">
    <text evidence="18">Belongs to the NnrE/AIBP family.</text>
</comment>
<feature type="binding site" evidence="18">
    <location>
        <begin position="132"/>
        <end position="138"/>
    </location>
    <ligand>
        <name>(6S)-NADPHX</name>
        <dbReference type="ChEBI" id="CHEBI:64076"/>
    </ligand>
</feature>
<evidence type="ECO:0000313" key="23">
    <source>
        <dbReference type="Proteomes" id="UP001466331"/>
    </source>
</evidence>
<dbReference type="EMBL" id="JBCHKQ010000004">
    <property type="protein sequence ID" value="MEM5948578.1"/>
    <property type="molecule type" value="Genomic_DNA"/>
</dbReference>
<dbReference type="HAMAP" id="MF_01966">
    <property type="entry name" value="NADHX_epimerase"/>
    <property type="match status" value="1"/>
</dbReference>
<evidence type="ECO:0000256" key="10">
    <source>
        <dbReference type="ARBA" id="ARBA00023027"/>
    </source>
</evidence>
<evidence type="ECO:0000256" key="19">
    <source>
        <dbReference type="PIRNR" id="PIRNR017184"/>
    </source>
</evidence>
<feature type="binding site" evidence="17">
    <location>
        <position position="430"/>
    </location>
    <ligand>
        <name>(6S)-NADPHX</name>
        <dbReference type="ChEBI" id="CHEBI:64076"/>
    </ligand>
</feature>
<comment type="catalytic activity">
    <reaction evidence="2 18 19">
        <text>(6R)-NADPHX = (6S)-NADPHX</text>
        <dbReference type="Rhea" id="RHEA:32227"/>
        <dbReference type="ChEBI" id="CHEBI:64076"/>
        <dbReference type="ChEBI" id="CHEBI:64077"/>
        <dbReference type="EC" id="5.1.99.6"/>
    </reaction>
</comment>
<evidence type="ECO:0000256" key="18">
    <source>
        <dbReference type="HAMAP-Rule" id="MF_01966"/>
    </source>
</evidence>
<evidence type="ECO:0000256" key="8">
    <source>
        <dbReference type="ARBA" id="ARBA00022857"/>
    </source>
</evidence>
<comment type="caution">
    <text evidence="18">Lacks conserved residue(s) required for the propagation of feature annotation.</text>
</comment>
<dbReference type="NCBIfam" id="TIGR00197">
    <property type="entry name" value="yjeF_nterm"/>
    <property type="match status" value="1"/>
</dbReference>
<evidence type="ECO:0000256" key="6">
    <source>
        <dbReference type="ARBA" id="ARBA00022741"/>
    </source>
</evidence>
<sequence>MKHIVSMDSAALIDSGVQQNYGIPAIILMEQAGTALSELFFDKFCSASDSVVFLCGTGNNGGDAMVMARNAFFKGFSSIKVIITKESLRDIPAIQLDIIRSLGIDTYVWENDRSICEEICSKADWIVEGLLGIGQKSELRQDIKSIVSFINNLDDIRIFSIDVPAGIYDDYGLIADVTVNVGVYKQECFFPSYRKRCGDIHLVEISFPPELIKRQSSGLLIEDISVFSDELNISRYSHKGDRGRIGVFAGSAGMLGAALLSGKSVLRTPSGYVYLFVGNDIFEQIYPIAGPLVVKKESDLQSFDFMDSVLVGPGWGRCENRVLLLSSILKKFDKGVIDADAIYSLKLLIDKEDVSLGTGWVLTPHIGECAFLLNTTVDKLLKNPLICQDFVNRHSCTLVLKSHVTWIFSPGNIAVYDGCFSPLGTAGSGDVLAGLIAGLLTAYTSSFSAACAGVIAHANAAKLLYKDKGWFSSDMLVDYIGLSLKEIGIEIYERER</sequence>
<comment type="catalytic activity">
    <reaction evidence="15 17 19">
        <text>(6S)-NADHX + ADP = AMP + phosphate + NADH + H(+)</text>
        <dbReference type="Rhea" id="RHEA:32223"/>
        <dbReference type="ChEBI" id="CHEBI:15378"/>
        <dbReference type="ChEBI" id="CHEBI:43474"/>
        <dbReference type="ChEBI" id="CHEBI:57945"/>
        <dbReference type="ChEBI" id="CHEBI:64074"/>
        <dbReference type="ChEBI" id="CHEBI:456215"/>
        <dbReference type="ChEBI" id="CHEBI:456216"/>
        <dbReference type="EC" id="4.2.1.136"/>
    </reaction>
</comment>
<feature type="binding site" evidence="17">
    <location>
        <begin position="401"/>
        <end position="405"/>
    </location>
    <ligand>
        <name>AMP</name>
        <dbReference type="ChEBI" id="CHEBI:456215"/>
    </ligand>
</feature>
<evidence type="ECO:0000259" key="20">
    <source>
        <dbReference type="PROSITE" id="PS51383"/>
    </source>
</evidence>
<dbReference type="InterPro" id="IPR004443">
    <property type="entry name" value="YjeF_N_dom"/>
</dbReference>
<dbReference type="InterPro" id="IPR036652">
    <property type="entry name" value="YjeF_N_dom_sf"/>
</dbReference>
<dbReference type="RefSeq" id="WP_420070029.1">
    <property type="nucleotide sequence ID" value="NZ_JBCHKQ010000004.1"/>
</dbReference>
<dbReference type="Pfam" id="PF01256">
    <property type="entry name" value="Carb_kinase"/>
    <property type="match status" value="1"/>
</dbReference>
<dbReference type="PANTHER" id="PTHR12592">
    <property type="entry name" value="ATP-DEPENDENT (S)-NAD(P)H-HYDRATE DEHYDRATASE FAMILY MEMBER"/>
    <property type="match status" value="1"/>
</dbReference>
<comment type="function">
    <text evidence="17">Catalyzes the dehydration of the S-form of NAD(P)HX at the expense of ADP, which is converted to AMP. Together with NAD(P)HX epimerase, which catalyzes the epimerization of the S- and R-forms, the enzyme allows the repair of both epimers of NAD(P)HX, a damaged form of NAD(P)H that is a result of enzymatic or heat-dependent hydration.</text>
</comment>
<dbReference type="PROSITE" id="PS51385">
    <property type="entry name" value="YJEF_N"/>
    <property type="match status" value="1"/>
</dbReference>
<dbReference type="Pfam" id="PF03853">
    <property type="entry name" value="YjeF_N"/>
    <property type="match status" value="1"/>
</dbReference>
<feature type="binding site" evidence="17">
    <location>
        <position position="314"/>
    </location>
    <ligand>
        <name>(6S)-NADPHX</name>
        <dbReference type="ChEBI" id="CHEBI:64076"/>
    </ligand>
</feature>
<dbReference type="EC" id="4.2.1.136" evidence="19"/>
<evidence type="ECO:0000256" key="16">
    <source>
        <dbReference type="ARBA" id="ARBA00049209"/>
    </source>
</evidence>
<name>A0ABU9UD33_9SPIR</name>
<feature type="binding site" evidence="17">
    <location>
        <position position="429"/>
    </location>
    <ligand>
        <name>AMP</name>
        <dbReference type="ChEBI" id="CHEBI:456215"/>
    </ligand>
</feature>
<feature type="binding site" evidence="18">
    <location>
        <position position="162"/>
    </location>
    <ligand>
        <name>(6S)-NADPHX</name>
        <dbReference type="ChEBI" id="CHEBI:64076"/>
    </ligand>
</feature>
<feature type="domain" description="YjeF C-terminal" evidence="20">
    <location>
        <begin position="222"/>
        <end position="487"/>
    </location>
</feature>
<keyword evidence="13" id="KW-0511">Multifunctional enzyme</keyword>
<proteinExistence type="inferred from homology"/>
<evidence type="ECO:0000259" key="21">
    <source>
        <dbReference type="PROSITE" id="PS51385"/>
    </source>
</evidence>
<dbReference type="PIRSF" id="PIRSF017184">
    <property type="entry name" value="Nnr"/>
    <property type="match status" value="1"/>
</dbReference>
<evidence type="ECO:0000256" key="3">
    <source>
        <dbReference type="ARBA" id="ARBA00006001"/>
    </source>
</evidence>
<comment type="function">
    <text evidence="18">Catalyzes the epimerization of the S- and R-forms of NAD(P)HX, a damaged form of NAD(P)H that is a result of enzymatic or heat-dependent hydration. This is a prerequisite for the S-specific NAD(P)H-hydrate dehydratase to allow the repair of both epimers of NAD(P)HX.</text>
</comment>
<keyword evidence="5 18" id="KW-0479">Metal-binding</keyword>
<dbReference type="EC" id="5.1.99.6" evidence="19"/>
<protein>
    <recommendedName>
        <fullName evidence="19">Bifunctional NAD(P)H-hydrate repair enzyme</fullName>
    </recommendedName>
    <alternativeName>
        <fullName evidence="19">Nicotinamide nucleotide repair protein</fullName>
    </alternativeName>
    <domain>
        <recommendedName>
            <fullName evidence="19">ADP-dependent (S)-NAD(P)H-hydrate dehydratase</fullName>
            <ecNumber evidence="19">4.2.1.136</ecNumber>
        </recommendedName>
        <alternativeName>
            <fullName evidence="19">ADP-dependent NAD(P)HX dehydratase</fullName>
        </alternativeName>
    </domain>
    <domain>
        <recommendedName>
            <fullName evidence="19">NAD(P)H-hydrate epimerase</fullName>
            <ecNumber evidence="19">5.1.99.6</ecNumber>
        </recommendedName>
    </domain>
</protein>
<dbReference type="PANTHER" id="PTHR12592:SF0">
    <property type="entry name" value="ATP-DEPENDENT (S)-NAD(P)H-HYDRATE DEHYDRATASE"/>
    <property type="match status" value="1"/>
</dbReference>
<dbReference type="InterPro" id="IPR000631">
    <property type="entry name" value="CARKD"/>
</dbReference>
<evidence type="ECO:0000256" key="1">
    <source>
        <dbReference type="ARBA" id="ARBA00000013"/>
    </source>
</evidence>
<feature type="binding site" evidence="18">
    <location>
        <position position="60"/>
    </location>
    <ligand>
        <name>K(+)</name>
        <dbReference type="ChEBI" id="CHEBI:29103"/>
    </ligand>
</feature>
<comment type="subunit">
    <text evidence="17">Homotetramer.</text>
</comment>
<evidence type="ECO:0000256" key="9">
    <source>
        <dbReference type="ARBA" id="ARBA00022958"/>
    </source>
</evidence>
<dbReference type="HAMAP" id="MF_01965">
    <property type="entry name" value="NADHX_dehydratase"/>
    <property type="match status" value="1"/>
</dbReference>
<dbReference type="InterPro" id="IPR030677">
    <property type="entry name" value="Nnr"/>
</dbReference>
<gene>
    <name evidence="17" type="primary">nnrD</name>
    <name evidence="18" type="synonym">nnrE</name>
    <name evidence="22" type="ORF">WKV44_08470</name>
</gene>
<comment type="similarity">
    <text evidence="3 19">In the N-terminal section; belongs to the NnrE/AIBP family.</text>
</comment>
<evidence type="ECO:0000256" key="14">
    <source>
        <dbReference type="ARBA" id="ARBA00025153"/>
    </source>
</evidence>
<dbReference type="NCBIfam" id="TIGR00196">
    <property type="entry name" value="yjeF_cterm"/>
    <property type="match status" value="1"/>
</dbReference>
<feature type="binding site" evidence="17">
    <location>
        <position position="365"/>
    </location>
    <ligand>
        <name>(6S)-NADPHX</name>
        <dbReference type="ChEBI" id="CHEBI:64076"/>
    </ligand>
</feature>
<feature type="domain" description="YjeF N-terminal" evidence="21">
    <location>
        <begin position="10"/>
        <end position="213"/>
    </location>
</feature>
<dbReference type="InterPro" id="IPR029056">
    <property type="entry name" value="Ribokinase-like"/>
</dbReference>
<accession>A0ABU9UD33</accession>